<evidence type="ECO:0000313" key="6">
    <source>
        <dbReference type="EMBL" id="VDM40673.1"/>
    </source>
</evidence>
<feature type="transmembrane region" description="Helical" evidence="5">
    <location>
        <begin position="32"/>
        <end position="53"/>
    </location>
</feature>
<evidence type="ECO:0000256" key="4">
    <source>
        <dbReference type="ARBA" id="ARBA00023136"/>
    </source>
</evidence>
<dbReference type="InterPro" id="IPR011701">
    <property type="entry name" value="MFS"/>
</dbReference>
<dbReference type="SUPFAM" id="SSF103473">
    <property type="entry name" value="MFS general substrate transporter"/>
    <property type="match status" value="1"/>
</dbReference>
<dbReference type="AlphaFoldDB" id="A0A183ULI2"/>
<feature type="transmembrane region" description="Helical" evidence="5">
    <location>
        <begin position="312"/>
        <end position="330"/>
    </location>
</feature>
<accession>A0A183ULI2</accession>
<feature type="transmembrane region" description="Helical" evidence="5">
    <location>
        <begin position="225"/>
        <end position="246"/>
    </location>
</feature>
<reference evidence="8" key="1">
    <citation type="submission" date="2016-06" db="UniProtKB">
        <authorList>
            <consortium name="WormBaseParasite"/>
        </authorList>
    </citation>
    <scope>IDENTIFICATION</scope>
</reference>
<gene>
    <name evidence="6" type="ORF">TCNE_LOCUS9352</name>
</gene>
<evidence type="ECO:0000256" key="2">
    <source>
        <dbReference type="ARBA" id="ARBA00022692"/>
    </source>
</evidence>
<comment type="subcellular location">
    <subcellularLocation>
        <location evidence="1">Membrane</location>
        <topology evidence="1">Multi-pass membrane protein</topology>
    </subcellularLocation>
</comment>
<evidence type="ECO:0000256" key="3">
    <source>
        <dbReference type="ARBA" id="ARBA00022989"/>
    </source>
</evidence>
<dbReference type="PANTHER" id="PTHR10924">
    <property type="entry name" value="MAJOR FACILITATOR SUPERFAMILY PROTEIN-RELATED"/>
    <property type="match status" value="1"/>
</dbReference>
<feature type="transmembrane region" description="Helical" evidence="5">
    <location>
        <begin position="99"/>
        <end position="119"/>
    </location>
</feature>
<protein>
    <submittedName>
        <fullName evidence="8">MFS domain-containing protein</fullName>
    </submittedName>
</protein>
<dbReference type="Gene3D" id="1.20.1250.20">
    <property type="entry name" value="MFS general substrate transporter like domains"/>
    <property type="match status" value="2"/>
</dbReference>
<sequence length="405" mass="44683">LWLSYVTLTPATSAFYCGQIVKADEDTCGVTYWSSQIFQIVGVLSGIFGMYVTDRYGIRVSCYLGSTMNLLGAIIRVISSLPNVQINSRLPLLYSGQTIAAFAQPFFLCLSPKVAEFWFADNQRGLANALSFIANPLGVGIGSLMPTYIVSNSVKVTDSNEIFYLNTLALTLASLVMMMTFGISRAKPPTPPSASSQNHDAPSFFQGLVQLFRYETYMILRIRQFYIQMLTFGLAFAIEWSLFVTIDPMLFEIGYSVRIFSPLLRNYIEHSFRRTSVSSYLISVTAASGVCGSIVAGVIVDRSKRFNEVIKGCYIGIAICASVICLFVRHKNTDHSFYLAAVLIAVMMLLGFFAIPVFPIGMLIDLIDCDQWPMQSMEDVRLELGVETTFPIAEATSSGILIIGG</sequence>
<reference evidence="6 7" key="2">
    <citation type="submission" date="2018-11" db="EMBL/GenBank/DDBJ databases">
        <authorList>
            <consortium name="Pathogen Informatics"/>
        </authorList>
    </citation>
    <scope>NUCLEOTIDE SEQUENCE [LARGE SCALE GENOMIC DNA]</scope>
</reference>
<dbReference type="InterPro" id="IPR049680">
    <property type="entry name" value="FLVCR1-2_SLC49-like"/>
</dbReference>
<dbReference type="Proteomes" id="UP000050794">
    <property type="component" value="Unassembled WGS sequence"/>
</dbReference>
<feature type="transmembrane region" description="Helical" evidence="5">
    <location>
        <begin position="162"/>
        <end position="183"/>
    </location>
</feature>
<organism evidence="7 8">
    <name type="scientific">Toxocara canis</name>
    <name type="common">Canine roundworm</name>
    <dbReference type="NCBI Taxonomy" id="6265"/>
    <lineage>
        <taxon>Eukaryota</taxon>
        <taxon>Metazoa</taxon>
        <taxon>Ecdysozoa</taxon>
        <taxon>Nematoda</taxon>
        <taxon>Chromadorea</taxon>
        <taxon>Rhabditida</taxon>
        <taxon>Spirurina</taxon>
        <taxon>Ascaridomorpha</taxon>
        <taxon>Ascaridoidea</taxon>
        <taxon>Toxocaridae</taxon>
        <taxon>Toxocara</taxon>
    </lineage>
</organism>
<dbReference type="Pfam" id="PF07690">
    <property type="entry name" value="MFS_1"/>
    <property type="match status" value="1"/>
</dbReference>
<feature type="transmembrane region" description="Helical" evidence="5">
    <location>
        <begin position="126"/>
        <end position="150"/>
    </location>
</feature>
<evidence type="ECO:0000256" key="5">
    <source>
        <dbReference type="SAM" id="Phobius"/>
    </source>
</evidence>
<dbReference type="GO" id="GO:0022857">
    <property type="term" value="F:transmembrane transporter activity"/>
    <property type="evidence" value="ECO:0007669"/>
    <property type="project" value="InterPro"/>
</dbReference>
<evidence type="ECO:0000313" key="7">
    <source>
        <dbReference type="Proteomes" id="UP000050794"/>
    </source>
</evidence>
<feature type="transmembrane region" description="Helical" evidence="5">
    <location>
        <begin position="280"/>
        <end position="300"/>
    </location>
</feature>
<feature type="transmembrane region" description="Helical" evidence="5">
    <location>
        <begin position="336"/>
        <end position="358"/>
    </location>
</feature>
<dbReference type="PANTHER" id="PTHR10924:SF8">
    <property type="entry name" value="MFS DOMAIN-CONTAINING PROTEIN-RELATED"/>
    <property type="match status" value="1"/>
</dbReference>
<feature type="transmembrane region" description="Helical" evidence="5">
    <location>
        <begin position="60"/>
        <end position="79"/>
    </location>
</feature>
<evidence type="ECO:0000256" key="1">
    <source>
        <dbReference type="ARBA" id="ARBA00004141"/>
    </source>
</evidence>
<evidence type="ECO:0000313" key="8">
    <source>
        <dbReference type="WBParaSite" id="TCNE_0000935201-mRNA-1"/>
    </source>
</evidence>
<proteinExistence type="predicted"/>
<keyword evidence="3 5" id="KW-1133">Transmembrane helix</keyword>
<name>A0A183ULI2_TOXCA</name>
<dbReference type="EMBL" id="UYWY01020152">
    <property type="protein sequence ID" value="VDM40673.1"/>
    <property type="molecule type" value="Genomic_DNA"/>
</dbReference>
<keyword evidence="7" id="KW-1185">Reference proteome</keyword>
<keyword evidence="4 5" id="KW-0472">Membrane</keyword>
<keyword evidence="2 5" id="KW-0812">Transmembrane</keyword>
<dbReference type="GO" id="GO:0016020">
    <property type="term" value="C:membrane"/>
    <property type="evidence" value="ECO:0007669"/>
    <property type="project" value="UniProtKB-SubCell"/>
</dbReference>
<dbReference type="WBParaSite" id="TCNE_0000935201-mRNA-1">
    <property type="protein sequence ID" value="TCNE_0000935201-mRNA-1"/>
    <property type="gene ID" value="TCNE_0000935201"/>
</dbReference>
<dbReference type="InterPro" id="IPR036259">
    <property type="entry name" value="MFS_trans_sf"/>
</dbReference>